<proteinExistence type="inferred from homology"/>
<gene>
    <name evidence="11" type="primary">hflK</name>
    <name evidence="10" type="ORF">RGI145_12805</name>
    <name evidence="11" type="ORF">RQ831_10470</name>
</gene>
<name>A0A1L7AGH5_9PROT</name>
<dbReference type="InterPro" id="IPR050710">
    <property type="entry name" value="Band7/mec-2_domain"/>
</dbReference>
<accession>A0A1L7AGH5</accession>
<comment type="subunit">
    <text evidence="6">HflC and HflK may interact to form a multimeric complex.</text>
</comment>
<comment type="function">
    <text evidence="6">HflC and HflK could encode or regulate a protease.</text>
</comment>
<dbReference type="Proteomes" id="UP001258945">
    <property type="component" value="Unassembled WGS sequence"/>
</dbReference>
<keyword evidence="3" id="KW-0812">Transmembrane</keyword>
<dbReference type="AlphaFoldDB" id="A0A1L7AGH5"/>
<dbReference type="SMART" id="SM00244">
    <property type="entry name" value="PHB"/>
    <property type="match status" value="1"/>
</dbReference>
<feature type="domain" description="Band 7" evidence="9">
    <location>
        <begin position="95"/>
        <end position="279"/>
    </location>
</feature>
<keyword evidence="7" id="KW-0175">Coiled coil</keyword>
<feature type="compositionally biased region" description="Polar residues" evidence="8">
    <location>
        <begin position="417"/>
        <end position="428"/>
    </location>
</feature>
<reference evidence="11 13" key="2">
    <citation type="journal article" date="2019" name="Microb. Pathog.">
        <title>Comparison of VITEK 2, MALDI-TOF MS, 16S rRNA gene sequencing, and whole-genome sequencing for identification of Roseomonas mucosa.</title>
        <authorList>
            <person name="Rudolph W.W."/>
            <person name="Gunzer F."/>
            <person name="Trauth M."/>
            <person name="Bunk B."/>
            <person name="Bigge R."/>
            <person name="Schrottner P."/>
        </authorList>
    </citation>
    <scope>NUCLEOTIDE SEQUENCE [LARGE SCALE GENOMIC DNA]</scope>
    <source>
        <strain evidence="11 13">DSM 103800</strain>
    </source>
</reference>
<dbReference type="EMBL" id="JAVVDO010000014">
    <property type="protein sequence ID" value="MDT8331479.1"/>
    <property type="molecule type" value="Genomic_DNA"/>
</dbReference>
<feature type="compositionally biased region" description="Low complexity" evidence="8">
    <location>
        <begin position="1"/>
        <end position="11"/>
    </location>
</feature>
<dbReference type="GO" id="GO:0008233">
    <property type="term" value="F:peptidase activity"/>
    <property type="evidence" value="ECO:0007669"/>
    <property type="project" value="UniProtKB-KW"/>
</dbReference>
<evidence type="ECO:0000256" key="4">
    <source>
        <dbReference type="ARBA" id="ARBA00022989"/>
    </source>
</evidence>
<dbReference type="SUPFAM" id="SSF117892">
    <property type="entry name" value="Band 7/SPFH domain"/>
    <property type="match status" value="1"/>
</dbReference>
<evidence type="ECO:0000313" key="12">
    <source>
        <dbReference type="Proteomes" id="UP000185494"/>
    </source>
</evidence>
<sequence length="428" mass="45947">MPWNSNGGPNPWGNPRPPSGGGNGNNQGNGPGNGPWGQPPRNGGGGNGPFGRGPDLDDVIRQAQEAARRFLPRGGGGGKGIALIGLALVAVWAASGIYRVQPDEQGVVMRFGAFRATTGPGLNYHLPWPIESVTTPRVTRINRIDIGFRSSADNSATNVRPNPSRNVTEESMMLTGDENIIDIDFAVFWRIRDAGEFLFNTRNPEQTVKSAAESMMREVIGRTPIQPALTEARAQIEQAVRQGTQAIMDQYSAGVEITQVQMQKVDPPPSVVDAFRDVQRAQADRERARNEAESYRNDIIPRARGDSEKLIQSAQADREAQVARAKGEAQRFTSVLTAYRTAQDITLRRMYLETMQEILQNNPKVIVDENVGGVLPLLNLDGPGAPRPGAPRAPGQNGSSNGSAPAPNPPSGSTPGLTSNLVQQGGSR</sequence>
<feature type="coiled-coil region" evidence="7">
    <location>
        <begin position="271"/>
        <end position="298"/>
    </location>
</feature>
<feature type="region of interest" description="Disordered" evidence="8">
    <location>
        <begin position="1"/>
        <end position="56"/>
    </location>
</feature>
<comment type="similarity">
    <text evidence="2 6">Belongs to the band 7/mec-2 family. HflK subfamily.</text>
</comment>
<protein>
    <recommendedName>
        <fullName evidence="6">Protein HflK</fullName>
    </recommendedName>
</protein>
<feature type="compositionally biased region" description="Gly residues" evidence="8">
    <location>
        <begin position="42"/>
        <end position="51"/>
    </location>
</feature>
<evidence type="ECO:0000256" key="5">
    <source>
        <dbReference type="ARBA" id="ARBA00023136"/>
    </source>
</evidence>
<reference evidence="11" key="3">
    <citation type="submission" date="2023-09" db="EMBL/GenBank/DDBJ databases">
        <authorList>
            <person name="Schober I."/>
            <person name="Bunk B."/>
        </authorList>
    </citation>
    <scope>NUCLEOTIDE SEQUENCE</scope>
    <source>
        <strain evidence="11">DSM 103800</strain>
    </source>
</reference>
<dbReference type="Pfam" id="PF01145">
    <property type="entry name" value="Band_7"/>
    <property type="match status" value="1"/>
</dbReference>
<evidence type="ECO:0000313" key="10">
    <source>
        <dbReference type="EMBL" id="APT57862.1"/>
    </source>
</evidence>
<dbReference type="PANTHER" id="PTHR43327">
    <property type="entry name" value="STOMATIN-LIKE PROTEIN 2, MITOCHONDRIAL"/>
    <property type="match status" value="1"/>
</dbReference>
<keyword evidence="11" id="KW-0645">Protease</keyword>
<dbReference type="CDD" id="cd03404">
    <property type="entry name" value="SPFH_HflK"/>
    <property type="match status" value="1"/>
</dbReference>
<organism evidence="10 12">
    <name type="scientific">Roseomonas gilardii</name>
    <dbReference type="NCBI Taxonomy" id="257708"/>
    <lineage>
        <taxon>Bacteria</taxon>
        <taxon>Pseudomonadati</taxon>
        <taxon>Pseudomonadota</taxon>
        <taxon>Alphaproteobacteria</taxon>
        <taxon>Acetobacterales</taxon>
        <taxon>Roseomonadaceae</taxon>
        <taxon>Roseomonas</taxon>
    </lineage>
</organism>
<dbReference type="RefSeq" id="WP_075798676.1">
    <property type="nucleotide sequence ID" value="NZ_CP015583.1"/>
</dbReference>
<keyword evidence="13" id="KW-1185">Reference proteome</keyword>
<evidence type="ECO:0000259" key="9">
    <source>
        <dbReference type="SMART" id="SM00244"/>
    </source>
</evidence>
<dbReference type="InterPro" id="IPR001107">
    <property type="entry name" value="Band_7"/>
</dbReference>
<dbReference type="eggNOG" id="COG0330">
    <property type="taxonomic scope" value="Bacteria"/>
</dbReference>
<evidence type="ECO:0000256" key="3">
    <source>
        <dbReference type="ARBA" id="ARBA00022692"/>
    </source>
</evidence>
<evidence type="ECO:0000313" key="11">
    <source>
        <dbReference type="EMBL" id="MDT8331479.1"/>
    </source>
</evidence>
<comment type="subcellular location">
    <subcellularLocation>
        <location evidence="1">Membrane</location>
        <topology evidence="1">Single-pass membrane protein</topology>
    </subcellularLocation>
</comment>
<reference evidence="10 12" key="1">
    <citation type="submission" date="2016-05" db="EMBL/GenBank/DDBJ databases">
        <title>Complete Genome and Methylome Analysis of Psychrotrophic Bacterial Isolates from Antarctic Lake Untersee.</title>
        <authorList>
            <person name="Fomenkov A."/>
            <person name="Akimov V.N."/>
            <person name="Vasilyeva L.V."/>
            <person name="Andersen D."/>
            <person name="Vincze T."/>
            <person name="Roberts R.J."/>
        </authorList>
    </citation>
    <scope>NUCLEOTIDE SEQUENCE [LARGE SCALE GENOMIC DNA]</scope>
    <source>
        <strain evidence="10 12">U14-5</strain>
    </source>
</reference>
<keyword evidence="4" id="KW-1133">Transmembrane helix</keyword>
<dbReference type="Gene3D" id="3.30.479.30">
    <property type="entry name" value="Band 7 domain"/>
    <property type="match status" value="1"/>
</dbReference>
<feature type="compositionally biased region" description="Gly residues" evidence="8">
    <location>
        <begin position="19"/>
        <end position="35"/>
    </location>
</feature>
<dbReference type="Proteomes" id="UP000185494">
    <property type="component" value="Chromosome 1"/>
</dbReference>
<dbReference type="NCBIfam" id="TIGR01933">
    <property type="entry name" value="hflK"/>
    <property type="match status" value="1"/>
</dbReference>
<keyword evidence="5" id="KW-0472">Membrane</keyword>
<evidence type="ECO:0000313" key="13">
    <source>
        <dbReference type="Proteomes" id="UP001258945"/>
    </source>
</evidence>
<dbReference type="GO" id="GO:0016020">
    <property type="term" value="C:membrane"/>
    <property type="evidence" value="ECO:0007669"/>
    <property type="project" value="UniProtKB-SubCell"/>
</dbReference>
<dbReference type="InterPro" id="IPR010201">
    <property type="entry name" value="HflK"/>
</dbReference>
<evidence type="ECO:0000256" key="8">
    <source>
        <dbReference type="SAM" id="MobiDB-lite"/>
    </source>
</evidence>
<feature type="region of interest" description="Disordered" evidence="8">
    <location>
        <begin position="378"/>
        <end position="428"/>
    </location>
</feature>
<dbReference type="EMBL" id="CP015583">
    <property type="protein sequence ID" value="APT57862.1"/>
    <property type="molecule type" value="Genomic_DNA"/>
</dbReference>
<dbReference type="GO" id="GO:0006508">
    <property type="term" value="P:proteolysis"/>
    <property type="evidence" value="ECO:0007669"/>
    <property type="project" value="UniProtKB-KW"/>
</dbReference>
<keyword evidence="11" id="KW-0378">Hydrolase</keyword>
<evidence type="ECO:0000256" key="2">
    <source>
        <dbReference type="ARBA" id="ARBA00006971"/>
    </source>
</evidence>
<dbReference type="STRING" id="257708.RGI145_12805"/>
<evidence type="ECO:0000256" key="6">
    <source>
        <dbReference type="RuleBase" id="RU364113"/>
    </source>
</evidence>
<evidence type="ECO:0000256" key="1">
    <source>
        <dbReference type="ARBA" id="ARBA00004167"/>
    </source>
</evidence>
<dbReference type="PANTHER" id="PTHR43327:SF2">
    <property type="entry name" value="MODULATOR OF FTSH PROTEASE HFLK"/>
    <property type="match status" value="1"/>
</dbReference>
<evidence type="ECO:0000256" key="7">
    <source>
        <dbReference type="SAM" id="Coils"/>
    </source>
</evidence>
<dbReference type="KEGG" id="rgi:RGI145_12805"/>
<feature type="compositionally biased region" description="Low complexity" evidence="8">
    <location>
        <begin position="392"/>
        <end position="405"/>
    </location>
</feature>
<dbReference type="InterPro" id="IPR036013">
    <property type="entry name" value="Band_7/SPFH_dom_sf"/>
</dbReference>